<sequence length="102" mass="10956">MWYFNTTGDPGELASWLLGEGNPAKYKNAKVTSLITQAGTETDRAERAALLIQAQAAQAADAAYAPLWWGQSAVALAESIGFKDYTSYSLLGAWPSHVYAAK</sequence>
<organism evidence="1 2">
    <name type="scientific">Actinomadura parmotrematis</name>
    <dbReference type="NCBI Taxonomy" id="2864039"/>
    <lineage>
        <taxon>Bacteria</taxon>
        <taxon>Bacillati</taxon>
        <taxon>Actinomycetota</taxon>
        <taxon>Actinomycetes</taxon>
        <taxon>Streptosporangiales</taxon>
        <taxon>Thermomonosporaceae</taxon>
        <taxon>Actinomadura</taxon>
    </lineage>
</organism>
<dbReference type="Proteomes" id="UP000774570">
    <property type="component" value="Unassembled WGS sequence"/>
</dbReference>
<evidence type="ECO:0000313" key="2">
    <source>
        <dbReference type="Proteomes" id="UP000774570"/>
    </source>
</evidence>
<evidence type="ECO:0008006" key="3">
    <source>
        <dbReference type="Google" id="ProtNLM"/>
    </source>
</evidence>
<dbReference type="RefSeq" id="WP_220167359.1">
    <property type="nucleotide sequence ID" value="NZ_JAIBOA010000010.1"/>
</dbReference>
<name>A0ABS7FUX0_9ACTN</name>
<dbReference type="SUPFAM" id="SSF53850">
    <property type="entry name" value="Periplasmic binding protein-like II"/>
    <property type="match status" value="1"/>
</dbReference>
<keyword evidence="2" id="KW-1185">Reference proteome</keyword>
<dbReference type="Gene3D" id="3.10.105.10">
    <property type="entry name" value="Dipeptide-binding Protein, Domain 3"/>
    <property type="match status" value="1"/>
</dbReference>
<protein>
    <recommendedName>
        <fullName evidence="3">Solute-binding protein family 5 domain-containing protein</fullName>
    </recommendedName>
</protein>
<evidence type="ECO:0000313" key="1">
    <source>
        <dbReference type="EMBL" id="MBW8484126.1"/>
    </source>
</evidence>
<proteinExistence type="predicted"/>
<dbReference type="EMBL" id="JAIBOA010000010">
    <property type="protein sequence ID" value="MBW8484126.1"/>
    <property type="molecule type" value="Genomic_DNA"/>
</dbReference>
<reference evidence="1 2" key="1">
    <citation type="submission" date="2021-07" db="EMBL/GenBank/DDBJ databases">
        <title>Actinomadura sp. PM05-2 isolated from lichen.</title>
        <authorList>
            <person name="Somphong A."/>
            <person name="Phongsopitanun W."/>
            <person name="Tanasupawat S."/>
            <person name="Peongsungnone V."/>
        </authorList>
    </citation>
    <scope>NUCLEOTIDE SEQUENCE [LARGE SCALE GENOMIC DNA]</scope>
    <source>
        <strain evidence="1 2">PM05-2</strain>
    </source>
</reference>
<gene>
    <name evidence="1" type="ORF">K1Y72_17210</name>
</gene>
<comment type="caution">
    <text evidence="1">The sequence shown here is derived from an EMBL/GenBank/DDBJ whole genome shotgun (WGS) entry which is preliminary data.</text>
</comment>
<accession>A0ABS7FUX0</accession>